<dbReference type="Pfam" id="PF00436">
    <property type="entry name" value="SSB"/>
    <property type="match status" value="1"/>
</dbReference>
<protein>
    <submittedName>
        <fullName evidence="2">Single-stranded DNA-binding protein</fullName>
    </submittedName>
</protein>
<dbReference type="GO" id="GO:0006264">
    <property type="term" value="P:mitochondrial DNA replication"/>
    <property type="evidence" value="ECO:0007669"/>
    <property type="project" value="TreeGrafter"/>
</dbReference>
<sequence>MEKVKLINVEQALTGAKQKTMKALKNHVQLIGHLGADPEVKTFENGRMMARLSLATNEPARGKNGEKSIRTHWHTLVVWGKLAEICAKYLQKGREIAVEGRISYRTYTDNEGNSRLSTEITVNDLLMISGKRAG</sequence>
<comment type="caution">
    <text evidence="2">The sequence shown here is derived from an EMBL/GenBank/DDBJ whole genome shotgun (WGS) entry which is preliminary data.</text>
</comment>
<proteinExistence type="inferred from homology"/>
<keyword evidence="1 2" id="KW-0238">DNA-binding</keyword>
<dbReference type="InterPro" id="IPR012340">
    <property type="entry name" value="NA-bd_OB-fold"/>
</dbReference>
<dbReference type="HAMAP" id="MF_00984">
    <property type="entry name" value="SSB"/>
    <property type="match status" value="1"/>
</dbReference>
<accession>A0A644TZ80</accession>
<dbReference type="Gene3D" id="2.40.50.140">
    <property type="entry name" value="Nucleic acid-binding proteins"/>
    <property type="match status" value="1"/>
</dbReference>
<evidence type="ECO:0000256" key="1">
    <source>
        <dbReference type="ARBA" id="ARBA00023125"/>
    </source>
</evidence>
<reference evidence="2" key="1">
    <citation type="submission" date="2019-08" db="EMBL/GenBank/DDBJ databases">
        <authorList>
            <person name="Kucharzyk K."/>
            <person name="Murdoch R.W."/>
            <person name="Higgins S."/>
            <person name="Loffler F."/>
        </authorList>
    </citation>
    <scope>NUCLEOTIDE SEQUENCE</scope>
</reference>
<dbReference type="InterPro" id="IPR000424">
    <property type="entry name" value="Primosome_PriB/ssb"/>
</dbReference>
<organism evidence="2">
    <name type="scientific">bioreactor metagenome</name>
    <dbReference type="NCBI Taxonomy" id="1076179"/>
    <lineage>
        <taxon>unclassified sequences</taxon>
        <taxon>metagenomes</taxon>
        <taxon>ecological metagenomes</taxon>
    </lineage>
</organism>
<dbReference type="SUPFAM" id="SSF50249">
    <property type="entry name" value="Nucleic acid-binding proteins"/>
    <property type="match status" value="1"/>
</dbReference>
<dbReference type="InterPro" id="IPR011344">
    <property type="entry name" value="ssDNA-bd"/>
</dbReference>
<dbReference type="PANTHER" id="PTHR10302:SF0">
    <property type="entry name" value="SINGLE-STRANDED DNA-BINDING PROTEIN, MITOCHONDRIAL"/>
    <property type="match status" value="1"/>
</dbReference>
<dbReference type="AlphaFoldDB" id="A0A644TZ80"/>
<evidence type="ECO:0000313" key="2">
    <source>
        <dbReference type="EMBL" id="MPL71959.1"/>
    </source>
</evidence>
<dbReference type="NCBIfam" id="TIGR00621">
    <property type="entry name" value="ssb"/>
    <property type="match status" value="1"/>
</dbReference>
<dbReference type="GO" id="GO:0003697">
    <property type="term" value="F:single-stranded DNA binding"/>
    <property type="evidence" value="ECO:0007669"/>
    <property type="project" value="InterPro"/>
</dbReference>
<name>A0A644TZ80_9ZZZZ</name>
<dbReference type="EMBL" id="VSSQ01000062">
    <property type="protein sequence ID" value="MPL71959.1"/>
    <property type="molecule type" value="Genomic_DNA"/>
</dbReference>
<dbReference type="PANTHER" id="PTHR10302">
    <property type="entry name" value="SINGLE-STRANDED DNA-BINDING PROTEIN"/>
    <property type="match status" value="1"/>
</dbReference>
<dbReference type="GO" id="GO:0042645">
    <property type="term" value="C:mitochondrial nucleoid"/>
    <property type="evidence" value="ECO:0007669"/>
    <property type="project" value="TreeGrafter"/>
</dbReference>
<dbReference type="PROSITE" id="PS50935">
    <property type="entry name" value="SSB"/>
    <property type="match status" value="1"/>
</dbReference>
<dbReference type="CDD" id="cd04496">
    <property type="entry name" value="SSB_OBF"/>
    <property type="match status" value="1"/>
</dbReference>
<gene>
    <name evidence="2" type="primary">ssb_7</name>
    <name evidence="2" type="ORF">SDC9_17738</name>
</gene>